<evidence type="ECO:0000256" key="10">
    <source>
        <dbReference type="ARBA" id="ARBA00023136"/>
    </source>
</evidence>
<feature type="transmembrane region" description="Helical" evidence="11">
    <location>
        <begin position="60"/>
        <end position="80"/>
    </location>
</feature>
<keyword evidence="8 11" id="KW-1133">Transmembrane helix</keyword>
<dbReference type="PANTHER" id="PTHR10106">
    <property type="entry name" value="CYTOCHROME B561-RELATED"/>
    <property type="match status" value="1"/>
</dbReference>
<dbReference type="EMBL" id="BTGU01000008">
    <property type="protein sequence ID" value="GMN38354.1"/>
    <property type="molecule type" value="Genomic_DNA"/>
</dbReference>
<keyword evidence="3" id="KW-0813">Transport</keyword>
<keyword evidence="6" id="KW-0479">Metal-binding</keyword>
<comment type="cofactor">
    <cofactor evidence="1">
        <name>heme b</name>
        <dbReference type="ChEBI" id="CHEBI:60344"/>
    </cofactor>
</comment>
<evidence type="ECO:0000256" key="4">
    <source>
        <dbReference type="ARBA" id="ARBA00022617"/>
    </source>
</evidence>
<dbReference type="PROSITE" id="PS50939">
    <property type="entry name" value="CYTOCHROME_B561"/>
    <property type="match status" value="1"/>
</dbReference>
<keyword evidence="5 11" id="KW-0812">Transmembrane</keyword>
<proteinExistence type="predicted"/>
<dbReference type="GO" id="GO:0046872">
    <property type="term" value="F:metal ion binding"/>
    <property type="evidence" value="ECO:0007669"/>
    <property type="project" value="UniProtKB-KW"/>
</dbReference>
<evidence type="ECO:0000256" key="3">
    <source>
        <dbReference type="ARBA" id="ARBA00022448"/>
    </source>
</evidence>
<dbReference type="Pfam" id="PF03188">
    <property type="entry name" value="Cytochrom_B561"/>
    <property type="match status" value="1"/>
</dbReference>
<keyword evidence="4" id="KW-0349">Heme</keyword>
<feature type="transmembrane region" description="Helical" evidence="11">
    <location>
        <begin position="171"/>
        <end position="194"/>
    </location>
</feature>
<dbReference type="GO" id="GO:0016020">
    <property type="term" value="C:membrane"/>
    <property type="evidence" value="ECO:0007669"/>
    <property type="project" value="UniProtKB-SubCell"/>
</dbReference>
<keyword evidence="7" id="KW-0249">Electron transport</keyword>
<keyword evidence="9" id="KW-0408">Iron</keyword>
<evidence type="ECO:0000256" key="9">
    <source>
        <dbReference type="ARBA" id="ARBA00023004"/>
    </source>
</evidence>
<name>A0AA87ZJT7_FICCA</name>
<evidence type="ECO:0000259" key="12">
    <source>
        <dbReference type="PROSITE" id="PS50939"/>
    </source>
</evidence>
<evidence type="ECO:0000256" key="1">
    <source>
        <dbReference type="ARBA" id="ARBA00001970"/>
    </source>
</evidence>
<dbReference type="Gramene" id="FCD_00019292-RA">
    <property type="protein sequence ID" value="FCD_00019292-RA:cds"/>
    <property type="gene ID" value="FCD_00019292"/>
</dbReference>
<feature type="transmembrane region" description="Helical" evidence="11">
    <location>
        <begin position="21"/>
        <end position="40"/>
    </location>
</feature>
<evidence type="ECO:0000256" key="2">
    <source>
        <dbReference type="ARBA" id="ARBA00004141"/>
    </source>
</evidence>
<dbReference type="InterPro" id="IPR043205">
    <property type="entry name" value="CYB561/CYBRD1-like"/>
</dbReference>
<dbReference type="SMART" id="SM00665">
    <property type="entry name" value="B561"/>
    <property type="match status" value="1"/>
</dbReference>
<sequence length="199" mass="22370">MDTASRHSYRYRKPASGLTGLAHFFGILAIILMLVWLLHFRGSIEYDSQDPASVFNVHPFLMFVGFIFLSGQGICAVFKYHNMVKIDHMYSLHSWIGLGTFCLYILQWLIGFGVFMGGATEPTRFSMLGWHMAGGRALLFMSTCAALTGLMEKFHFLKLGLHSNEARLINVTGLSILLFGVFVDLSVVLGRYIYIKQGI</sequence>
<comment type="caution">
    <text evidence="13">The sequence shown here is derived from an EMBL/GenBank/DDBJ whole genome shotgun (WGS) entry which is preliminary data.</text>
</comment>
<feature type="transmembrane region" description="Helical" evidence="11">
    <location>
        <begin position="128"/>
        <end position="150"/>
    </location>
</feature>
<accession>A0AA87ZJT7</accession>
<dbReference type="InterPro" id="IPR006593">
    <property type="entry name" value="Cyt_b561/ferric_Rdtase_TM"/>
</dbReference>
<keyword evidence="14" id="KW-1185">Reference proteome</keyword>
<dbReference type="PANTHER" id="PTHR10106:SF15">
    <property type="entry name" value="TRANSMEMBRANE ASCORBATE FERRIREDUCTASE 3-RELATED"/>
    <property type="match status" value="1"/>
</dbReference>
<organism evidence="13 14">
    <name type="scientific">Ficus carica</name>
    <name type="common">Common fig</name>
    <dbReference type="NCBI Taxonomy" id="3494"/>
    <lineage>
        <taxon>Eukaryota</taxon>
        <taxon>Viridiplantae</taxon>
        <taxon>Streptophyta</taxon>
        <taxon>Embryophyta</taxon>
        <taxon>Tracheophyta</taxon>
        <taxon>Spermatophyta</taxon>
        <taxon>Magnoliopsida</taxon>
        <taxon>eudicotyledons</taxon>
        <taxon>Gunneridae</taxon>
        <taxon>Pentapetalae</taxon>
        <taxon>rosids</taxon>
        <taxon>fabids</taxon>
        <taxon>Rosales</taxon>
        <taxon>Moraceae</taxon>
        <taxon>Ficeae</taxon>
        <taxon>Ficus</taxon>
    </lineage>
</organism>
<comment type="subcellular location">
    <subcellularLocation>
        <location evidence="2">Membrane</location>
        <topology evidence="2">Multi-pass membrane protein</topology>
    </subcellularLocation>
</comment>
<dbReference type="Gene3D" id="1.20.120.1770">
    <property type="match status" value="2"/>
</dbReference>
<dbReference type="GO" id="GO:0016491">
    <property type="term" value="F:oxidoreductase activity"/>
    <property type="evidence" value="ECO:0007669"/>
    <property type="project" value="InterPro"/>
</dbReference>
<protein>
    <recommendedName>
        <fullName evidence="12">Cytochrome b561 domain-containing protein</fullName>
    </recommendedName>
</protein>
<dbReference type="Proteomes" id="UP001187192">
    <property type="component" value="Unassembled WGS sequence"/>
</dbReference>
<evidence type="ECO:0000256" key="5">
    <source>
        <dbReference type="ARBA" id="ARBA00022692"/>
    </source>
</evidence>
<evidence type="ECO:0000256" key="7">
    <source>
        <dbReference type="ARBA" id="ARBA00022982"/>
    </source>
</evidence>
<evidence type="ECO:0000256" key="8">
    <source>
        <dbReference type="ARBA" id="ARBA00022989"/>
    </source>
</evidence>
<gene>
    <name evidence="13" type="ORF">TIFTF001_007588</name>
</gene>
<evidence type="ECO:0000313" key="14">
    <source>
        <dbReference type="Proteomes" id="UP001187192"/>
    </source>
</evidence>
<keyword evidence="10 11" id="KW-0472">Membrane</keyword>
<evidence type="ECO:0000256" key="6">
    <source>
        <dbReference type="ARBA" id="ARBA00022723"/>
    </source>
</evidence>
<feature type="transmembrane region" description="Helical" evidence="11">
    <location>
        <begin position="92"/>
        <end position="116"/>
    </location>
</feature>
<evidence type="ECO:0000256" key="11">
    <source>
        <dbReference type="SAM" id="Phobius"/>
    </source>
</evidence>
<dbReference type="AlphaFoldDB" id="A0AA87ZJT7"/>
<reference evidence="13" key="1">
    <citation type="submission" date="2023-07" db="EMBL/GenBank/DDBJ databases">
        <title>draft genome sequence of fig (Ficus carica).</title>
        <authorList>
            <person name="Takahashi T."/>
            <person name="Nishimura K."/>
        </authorList>
    </citation>
    <scope>NUCLEOTIDE SEQUENCE</scope>
</reference>
<evidence type="ECO:0000313" key="13">
    <source>
        <dbReference type="EMBL" id="GMN38354.1"/>
    </source>
</evidence>
<feature type="domain" description="Cytochrome b561" evidence="12">
    <location>
        <begin position="1"/>
        <end position="188"/>
    </location>
</feature>